<organism evidence="3 4">
    <name type="scientific">Rhodonia placenta</name>
    <dbReference type="NCBI Taxonomy" id="104341"/>
    <lineage>
        <taxon>Eukaryota</taxon>
        <taxon>Fungi</taxon>
        <taxon>Dikarya</taxon>
        <taxon>Basidiomycota</taxon>
        <taxon>Agaricomycotina</taxon>
        <taxon>Agaricomycetes</taxon>
        <taxon>Polyporales</taxon>
        <taxon>Adustoporiaceae</taxon>
        <taxon>Rhodonia</taxon>
    </lineage>
</organism>
<dbReference type="AlphaFoldDB" id="A0A8H7P331"/>
<evidence type="ECO:0000259" key="2">
    <source>
        <dbReference type="Pfam" id="PF02037"/>
    </source>
</evidence>
<comment type="caution">
    <text evidence="3">The sequence shown here is derived from an EMBL/GenBank/DDBJ whole genome shotgun (WGS) entry which is preliminary data.</text>
</comment>
<dbReference type="InterPro" id="IPR036361">
    <property type="entry name" value="SAP_dom_sf"/>
</dbReference>
<dbReference type="Gene3D" id="1.10.720.30">
    <property type="entry name" value="SAP domain"/>
    <property type="match status" value="1"/>
</dbReference>
<accession>A0A8H7P331</accession>
<reference evidence="3" key="2">
    <citation type="journal article" name="Front. Microbiol.">
        <title>Degradative Capacity of Two Strains of Rhodonia placenta: From Phenotype to Genotype.</title>
        <authorList>
            <person name="Kolle M."/>
            <person name="Horta M.A.C."/>
            <person name="Nowrousian M."/>
            <person name="Ohm R.A."/>
            <person name="Benz J.P."/>
            <person name="Pilgard A."/>
        </authorList>
    </citation>
    <scope>NUCLEOTIDE SEQUENCE</scope>
    <source>
        <strain evidence="3">FPRL280</strain>
    </source>
</reference>
<reference evidence="3" key="1">
    <citation type="submission" date="2020-11" db="EMBL/GenBank/DDBJ databases">
        <authorList>
            <person name="Koelle M."/>
            <person name="Horta M.A.C."/>
            <person name="Nowrousian M."/>
            <person name="Ohm R.A."/>
            <person name="Benz P."/>
            <person name="Pilgard A."/>
        </authorList>
    </citation>
    <scope>NUCLEOTIDE SEQUENCE</scope>
    <source>
        <strain evidence="3">FPRL280</strain>
    </source>
</reference>
<evidence type="ECO:0000256" key="1">
    <source>
        <dbReference type="SAM" id="MobiDB-lite"/>
    </source>
</evidence>
<sequence length="294" mass="31761">MLCTALRAQLRPATTLRSRGFVSTVLLTKAWENEPLYDLKKELKRRGLSHKGNKATLVTRLRTDDEVKSLAPAPSSVSPLTAQQVRHASTTEVPGVPSTEAPPPLPKTYPKEFLDVKMPDFSQPDPESPIQIPFLPDLWDSSRIKAESAPKSPSVEEELPKMVAVAGSVTHHGGGPTYNLSNTEADDLYSSSASHTGPSGFWRDVAEDLNLPTSLKLPNAANGAKALFDIAEKTETSSVRETSYSRTLDSDEKKGVWVLLSLLGGSWLAAGFLQPTSAFAENAAETAEAKVDTH</sequence>
<dbReference type="Proteomes" id="UP000639403">
    <property type="component" value="Unassembled WGS sequence"/>
</dbReference>
<feature type="compositionally biased region" description="Polar residues" evidence="1">
    <location>
        <begin position="81"/>
        <end position="92"/>
    </location>
</feature>
<dbReference type="Pfam" id="PF02037">
    <property type="entry name" value="SAP"/>
    <property type="match status" value="1"/>
</dbReference>
<protein>
    <recommendedName>
        <fullName evidence="2">SAP domain-containing protein</fullName>
    </recommendedName>
</protein>
<gene>
    <name evidence="3" type="ORF">IEO21_04872</name>
</gene>
<dbReference type="SUPFAM" id="SSF68906">
    <property type="entry name" value="SAP domain"/>
    <property type="match status" value="1"/>
</dbReference>
<feature type="region of interest" description="Disordered" evidence="1">
    <location>
        <begin position="70"/>
        <end position="106"/>
    </location>
</feature>
<evidence type="ECO:0000313" key="4">
    <source>
        <dbReference type="Proteomes" id="UP000639403"/>
    </source>
</evidence>
<feature type="compositionally biased region" description="Low complexity" evidence="1">
    <location>
        <begin position="70"/>
        <end position="80"/>
    </location>
</feature>
<evidence type="ECO:0000313" key="3">
    <source>
        <dbReference type="EMBL" id="KAF9814928.1"/>
    </source>
</evidence>
<proteinExistence type="predicted"/>
<dbReference type="InterPro" id="IPR003034">
    <property type="entry name" value="SAP_dom"/>
</dbReference>
<feature type="domain" description="SAP" evidence="2">
    <location>
        <begin position="38"/>
        <end position="65"/>
    </location>
</feature>
<dbReference type="EMBL" id="JADOXO010000078">
    <property type="protein sequence ID" value="KAF9814928.1"/>
    <property type="molecule type" value="Genomic_DNA"/>
</dbReference>
<name>A0A8H7P331_9APHY</name>